<sequence>MDTTSNLLTSTNKLQSPTGTNLPVSTNVSVSQSPIGTSQAFGVPSVTSPINNSMNGGQSTTTPNLASIVQPPINKGRNKLKVEYYFDDYEDSFFTKQNINDPLKLSVIPDLLSLQSEKRTTNIVGSNIPQEVLEKFQATEQERNKSFTKGVQESLDIFNQDWLVVNREPLPSAQSQPLKPLTIQHFSADNEFDSVSPTESVKDLNKDLEETSKLSTPDPKSVEFLKTSRVPLFQTYYIADELPQIDPPKIGKKIIENIGFQFKAECTDFKAQIGNFEPFFGRMFLFDANKVDESNLKSPEIGIVSEVFHFDLNHYLNQDLLPKINLGVNPLNQINPLDNQSSTKFLKSIFTCDKSEDVYLVVCFDKVILGDPEETTKNYFNPPKPKDLTKFQGEVKEGVSRLGRFKQTFIWGCLELFDSNKKFNFDQGEVEVKITNFTKMKFDQLYTFVTKEKKANKDPLFECTLKIQQCSVSLDDNKYLYNETIDGRIDYLLRPKVPNQSGAKPGSDGKDLVKEVLYFNSINSCSGDSVDSVHYSPKENGSSGNGNVNSPSSPSSNTVNSTIQNGGNGSTIALPREIKEPHLNFSNVLYFYPKSVNLTNLDHRGSARNIFLEVKLMEDDSSVTATGLKSVYGTTTSPLLCCSFITSVVYHNKKPKFSDEIKINLPAKLTPNHHLLVTFYHLGCKKTKKADNSVNTPLGFSVVRLFDDDCIIVDGKYKSPIGTVFPPRYLAHEAKDIKDQKDATNHKVWVDNKKPLFSFKTRVISSLYPQDHTLSVLLKESTLADHSLLNEYIKKLPSVPSSLKTQFFPAIIRLLFKAITSLSSEIGANSFNVLLNLLDSVPEDVLTSYSTYIFNNSNAGSITLYDSLVQVWNQLLEGDSPATTNQPNIKDPNQTANQQGTQATVPNPNILNSSELITLSVQYSWFLFGIIKKSMIVHIDLDKNLRTGRNRRGRLPDEVLGRFTFLFELLLTQLKQTKQLVAKNFIVNIGYFINDLLDILSRSFVFPIIENFVHGLDSGNQVMELTELKSRFFRVLASSDSFIALNLASPIQPFPSINQVFQVYFKKHFTIGLILQEVYSVITANEKEMRLKVIHTLREIISKIDTNQVYNSQPMRERIADLFFPYLLIVVYQYDVINRFDHEEQRSWLAIFIYIVKNLNNTNILSDWWKKETSKNNVIFFTILTNCLTLFDYAKEYNVNPIGQQQQQVNNSDEDSDKSSSVNNTLTHHSTYSTDSNIVDSPSKKKDKGDKEKPSKASTKANVSNIKPDKAKALIEQSLSSSSGFKQLSNLGASTGSTNSAGGLSPSPLRAFASSATFLVDYTAIASPEVVQMMYGNMCNEVVLTVLNSLLVFIKEFKQDFKNSTASPGYIENIVFRVILSILKQDLAFSSIKVVFCVLSTMVSEFRDVLFKQNNSICADLTQVVFKYCCSKHSSSRQYATTLIYLMIQNNLVSTHHFSRMKLHSTIAISQILNEIVEKNSQYDSNVEVIFNYLKACLESITQFVKSKCSDALLSKSGSAKPSLMKSPNGKSTVSEQNNTFNPIISKQIEQLKERLNDVISNNIKIMQHSYDPEMKADLYYNLSNTFIESPDLRITWLKSLKEFLKQQKSMEEAAQVSIIAAALVAGYLKLLNRFPKELSAPNFNTVSPNVIKELTFPDISLFADVEGEICKLEHFTEPGFINLLKDAIQIQKSGYFESAAETYRLLLPTYIHQKDWTKQRDAYQELVILCSQIISENVVSQRIFSSYYRVAFFCKKLNEHLHGKVFIYKENNYVRLSDLSDRLKDQYSNKFGQDKFHLLPNNKIVDESQLEIDHFYIQIISVDPYLTPDELKERKTPFEQNNHLNKFIFEIPFTKSGKVHSENITEQWKKKVTLKTENYFPYLKKRLEVVSKEEVEMTPIEASIELIQKKDTLLKAELNSRPANTKTLQIHLQGCLLLQVNAGPLAICSSFLGEGQYQNHKAEHIQKLSEVMRSFDKTLRFAVIFNRSLIGEAAELNKQLTEGYNNFREKVSQYVNLTNDDDY</sequence>
<dbReference type="PROSITE" id="PS51651">
    <property type="entry name" value="DOCKER"/>
    <property type="match status" value="1"/>
</dbReference>
<dbReference type="OrthoDB" id="47328at2759"/>
<dbReference type="InterPro" id="IPR027007">
    <property type="entry name" value="C2_DOCK-type_domain"/>
</dbReference>
<feature type="compositionally biased region" description="Low complexity" evidence="3">
    <location>
        <begin position="893"/>
        <end position="902"/>
    </location>
</feature>
<accession>F0ZPJ5</accession>
<dbReference type="GO" id="GO:0000281">
    <property type="term" value="P:mitotic cytokinesis"/>
    <property type="evidence" value="ECO:0007669"/>
    <property type="project" value="EnsemblProtists"/>
</dbReference>
<dbReference type="GO" id="GO:0005829">
    <property type="term" value="C:cytosol"/>
    <property type="evidence" value="ECO:0007669"/>
    <property type="project" value="EnsemblProtists"/>
</dbReference>
<dbReference type="STRING" id="5786.F0ZPJ5"/>
<dbReference type="InterPro" id="IPR026791">
    <property type="entry name" value="DOCK"/>
</dbReference>
<feature type="region of interest" description="Disordered" evidence="3">
    <location>
        <begin position="530"/>
        <end position="573"/>
    </location>
</feature>
<dbReference type="FunCoup" id="F0ZPJ5">
    <property type="interactions" value="13"/>
</dbReference>
<organism evidence="6 7">
    <name type="scientific">Dictyostelium purpureum</name>
    <name type="common">Slime mold</name>
    <dbReference type="NCBI Taxonomy" id="5786"/>
    <lineage>
        <taxon>Eukaryota</taxon>
        <taxon>Amoebozoa</taxon>
        <taxon>Evosea</taxon>
        <taxon>Eumycetozoa</taxon>
        <taxon>Dictyostelia</taxon>
        <taxon>Dictyosteliales</taxon>
        <taxon>Dictyosteliaceae</taxon>
        <taxon>Dictyostelium</taxon>
    </lineage>
</organism>
<name>F0ZPJ5_DICPU</name>
<dbReference type="InterPro" id="IPR035892">
    <property type="entry name" value="C2_domain_sf"/>
</dbReference>
<feature type="compositionally biased region" description="Low complexity" evidence="3">
    <location>
        <begin position="1"/>
        <end position="12"/>
    </location>
</feature>
<dbReference type="Pfam" id="PF14429">
    <property type="entry name" value="DOCK-C2"/>
    <property type="match status" value="1"/>
</dbReference>
<dbReference type="GO" id="GO:0048870">
    <property type="term" value="P:cell motility"/>
    <property type="evidence" value="ECO:0007669"/>
    <property type="project" value="EnsemblProtists"/>
</dbReference>
<dbReference type="GeneID" id="10502218"/>
<dbReference type="GO" id="GO:0035023">
    <property type="term" value="P:regulation of Rho protein signal transduction"/>
    <property type="evidence" value="ECO:0000318"/>
    <property type="project" value="GO_Central"/>
</dbReference>
<keyword evidence="1" id="KW-0344">Guanine-nucleotide releasing factor</keyword>
<evidence type="ECO:0000256" key="3">
    <source>
        <dbReference type="SAM" id="MobiDB-lite"/>
    </source>
</evidence>
<dbReference type="InterPro" id="IPR027357">
    <property type="entry name" value="DOCKER_dom"/>
</dbReference>
<dbReference type="Proteomes" id="UP000001064">
    <property type="component" value="Unassembled WGS sequence"/>
</dbReference>
<dbReference type="PANTHER" id="PTHR23317:SF80">
    <property type="entry name" value="DOCK FAMILY PROTEIN"/>
    <property type="match status" value="1"/>
</dbReference>
<dbReference type="InterPro" id="IPR043161">
    <property type="entry name" value="DOCK_C_lobe_A"/>
</dbReference>
<evidence type="ECO:0008006" key="8">
    <source>
        <dbReference type="Google" id="ProtNLM"/>
    </source>
</evidence>
<dbReference type="GO" id="GO:0043327">
    <property type="term" value="P:chemotaxis to cAMP"/>
    <property type="evidence" value="ECO:0007669"/>
    <property type="project" value="EnsemblProtists"/>
</dbReference>
<reference evidence="7" key="1">
    <citation type="journal article" date="2011" name="Genome Biol.">
        <title>Comparative genomics of the social amoebae Dictyostelium discoideum and Dictyostelium purpureum.</title>
        <authorList>
            <consortium name="US DOE Joint Genome Institute (JGI-PGF)"/>
            <person name="Sucgang R."/>
            <person name="Kuo A."/>
            <person name="Tian X."/>
            <person name="Salerno W."/>
            <person name="Parikh A."/>
            <person name="Feasley C.L."/>
            <person name="Dalin E."/>
            <person name="Tu H."/>
            <person name="Huang E."/>
            <person name="Barry K."/>
            <person name="Lindquist E."/>
            <person name="Shapiro H."/>
            <person name="Bruce D."/>
            <person name="Schmutz J."/>
            <person name="Salamov A."/>
            <person name="Fey P."/>
            <person name="Gaudet P."/>
            <person name="Anjard C."/>
            <person name="Babu M.M."/>
            <person name="Basu S."/>
            <person name="Bushmanova Y."/>
            <person name="van der Wel H."/>
            <person name="Katoh-Kurasawa M."/>
            <person name="Dinh C."/>
            <person name="Coutinho P.M."/>
            <person name="Saito T."/>
            <person name="Elias M."/>
            <person name="Schaap P."/>
            <person name="Kay R.R."/>
            <person name="Henrissat B."/>
            <person name="Eichinger L."/>
            <person name="Rivero F."/>
            <person name="Putnam N.H."/>
            <person name="West C.M."/>
            <person name="Loomis W.F."/>
            <person name="Chisholm R.L."/>
            <person name="Shaulsky G."/>
            <person name="Strassmann J.E."/>
            <person name="Queller D.C."/>
            <person name="Kuspa A."/>
            <person name="Grigoriev I.V."/>
        </authorList>
    </citation>
    <scope>NUCLEOTIDE SEQUENCE [LARGE SCALE GENOMIC DNA]</scope>
    <source>
        <strain evidence="7">QSDP1</strain>
    </source>
</reference>
<feature type="compositionally biased region" description="Low complexity" evidence="3">
    <location>
        <begin position="540"/>
        <end position="562"/>
    </location>
</feature>
<dbReference type="Gene3D" id="1.20.58.740">
    <property type="match status" value="1"/>
</dbReference>
<feature type="region of interest" description="Disordered" evidence="3">
    <location>
        <begin position="1"/>
        <end position="31"/>
    </location>
</feature>
<dbReference type="eggNOG" id="KOG1997">
    <property type="taxonomic scope" value="Eukaryota"/>
</dbReference>
<feature type="region of interest" description="Disordered" evidence="3">
    <location>
        <begin position="1205"/>
        <end position="1263"/>
    </location>
</feature>
<evidence type="ECO:0000313" key="6">
    <source>
        <dbReference type="EMBL" id="EGC34144.1"/>
    </source>
</evidence>
<dbReference type="KEGG" id="dpp:DICPUDRAFT_153700"/>
<feature type="region of interest" description="Disordered" evidence="3">
    <location>
        <begin position="882"/>
        <end position="902"/>
    </location>
</feature>
<dbReference type="InterPro" id="IPR043162">
    <property type="entry name" value="DOCK_C_lobe_C"/>
</dbReference>
<dbReference type="InParanoid" id="F0ZPJ5"/>
<feature type="region of interest" description="Disordered" evidence="3">
    <location>
        <begin position="1517"/>
        <end position="1537"/>
    </location>
</feature>
<dbReference type="VEuPathDB" id="AmoebaDB:DICPUDRAFT_153700"/>
<dbReference type="OMA" id="TFYHLGC"/>
<dbReference type="PROSITE" id="PS51650">
    <property type="entry name" value="C2_DOCK"/>
    <property type="match status" value="1"/>
</dbReference>
<feature type="compositionally biased region" description="Basic and acidic residues" evidence="3">
    <location>
        <begin position="1242"/>
        <end position="1255"/>
    </location>
</feature>
<dbReference type="GO" id="GO:0005085">
    <property type="term" value="F:guanyl-nucleotide exchange factor activity"/>
    <property type="evidence" value="ECO:0000318"/>
    <property type="project" value="GO_Central"/>
</dbReference>
<proteinExistence type="inferred from homology"/>
<protein>
    <recommendedName>
        <fullName evidence="8">DOCK family protein</fullName>
    </recommendedName>
</protein>
<dbReference type="GO" id="GO:0030587">
    <property type="term" value="P:sorocarp development"/>
    <property type="evidence" value="ECO:0007669"/>
    <property type="project" value="EnsemblProtists"/>
</dbReference>
<dbReference type="RefSeq" id="XP_003289342.1">
    <property type="nucleotide sequence ID" value="XM_003289294.1"/>
</dbReference>
<feature type="compositionally biased region" description="Polar residues" evidence="3">
    <location>
        <begin position="1225"/>
        <end position="1239"/>
    </location>
</feature>
<evidence type="ECO:0000259" key="4">
    <source>
        <dbReference type="PROSITE" id="PS51650"/>
    </source>
</evidence>
<dbReference type="Pfam" id="PF06920">
    <property type="entry name" value="DHR-2_Lobe_A"/>
    <property type="match status" value="1"/>
</dbReference>
<feature type="compositionally biased region" description="Polar residues" evidence="3">
    <location>
        <begin position="882"/>
        <end position="892"/>
    </location>
</feature>
<dbReference type="GO" id="GO:0046847">
    <property type="term" value="P:filopodium assembly"/>
    <property type="evidence" value="ECO:0007669"/>
    <property type="project" value="EnsemblProtists"/>
</dbReference>
<dbReference type="InterPro" id="IPR046770">
    <property type="entry name" value="DOCKER_Lobe_B"/>
</dbReference>
<dbReference type="CDD" id="cd11684">
    <property type="entry name" value="DHR2_DOCK"/>
    <property type="match status" value="1"/>
</dbReference>
<evidence type="ECO:0000256" key="2">
    <source>
        <dbReference type="PROSITE-ProRule" id="PRU00983"/>
    </source>
</evidence>
<dbReference type="Gene3D" id="1.25.40.410">
    <property type="match status" value="1"/>
</dbReference>
<dbReference type="EMBL" id="GL871110">
    <property type="protein sequence ID" value="EGC34144.1"/>
    <property type="molecule type" value="Genomic_DNA"/>
</dbReference>
<dbReference type="Gene3D" id="2.60.40.150">
    <property type="entry name" value="C2 domain"/>
    <property type="match status" value="1"/>
</dbReference>
<dbReference type="Pfam" id="PF20421">
    <property type="entry name" value="DHR-2_Lobe_C"/>
    <property type="match status" value="1"/>
</dbReference>
<feature type="domain" description="DOCKER" evidence="5">
    <location>
        <begin position="1585"/>
        <end position="2021"/>
    </location>
</feature>
<dbReference type="Pfam" id="PF20422">
    <property type="entry name" value="DHR-2_Lobe_B"/>
    <property type="match status" value="1"/>
</dbReference>
<dbReference type="PANTHER" id="PTHR23317">
    <property type="entry name" value="DEDICATOR OF CYTOKINESIS DOCK"/>
    <property type="match status" value="1"/>
</dbReference>
<gene>
    <name evidence="6" type="ORF">DICPUDRAFT_153700</name>
</gene>
<evidence type="ECO:0000259" key="5">
    <source>
        <dbReference type="PROSITE" id="PS51651"/>
    </source>
</evidence>
<feature type="compositionally biased region" description="Polar residues" evidence="3">
    <location>
        <begin position="13"/>
        <end position="31"/>
    </location>
</feature>
<dbReference type="InterPro" id="IPR046773">
    <property type="entry name" value="DOCKER_Lobe_C"/>
</dbReference>
<dbReference type="GO" id="GO:0007264">
    <property type="term" value="P:small GTPase-mediated signal transduction"/>
    <property type="evidence" value="ECO:0007669"/>
    <property type="project" value="InterPro"/>
</dbReference>
<feature type="domain" description="C2 DOCK-type" evidence="4">
    <location>
        <begin position="586"/>
        <end position="764"/>
    </location>
</feature>
<comment type="similarity">
    <text evidence="2">Belongs to the DOCK family.</text>
</comment>
<evidence type="ECO:0000256" key="1">
    <source>
        <dbReference type="ARBA" id="ARBA00022658"/>
    </source>
</evidence>
<dbReference type="GO" id="GO:0005938">
    <property type="term" value="C:cell cortex"/>
    <property type="evidence" value="ECO:0007669"/>
    <property type="project" value="EnsemblProtists"/>
</dbReference>
<keyword evidence="7" id="KW-1185">Reference proteome</keyword>
<evidence type="ECO:0000313" key="7">
    <source>
        <dbReference type="Proteomes" id="UP000001064"/>
    </source>
</evidence>
<dbReference type="InterPro" id="IPR046769">
    <property type="entry name" value="DOCKER_Lobe_A"/>
</dbReference>